<evidence type="ECO:0000256" key="1">
    <source>
        <dbReference type="SAM" id="MobiDB-lite"/>
    </source>
</evidence>
<dbReference type="RefSeq" id="XP_060357211.1">
    <property type="nucleotide sequence ID" value="XM_060509816.1"/>
</dbReference>
<dbReference type="GeneID" id="85393715"/>
<dbReference type="EMBL" id="JAHMHS010000295">
    <property type="protein sequence ID" value="KAK1702949.1"/>
    <property type="molecule type" value="Genomic_DNA"/>
</dbReference>
<gene>
    <name evidence="2" type="ORF">BDZ83DRAFT_645130</name>
</gene>
<organism evidence="2 3">
    <name type="scientific">Glomerella acutata</name>
    <name type="common">Colletotrichum acutatum</name>
    <dbReference type="NCBI Taxonomy" id="27357"/>
    <lineage>
        <taxon>Eukaryota</taxon>
        <taxon>Fungi</taxon>
        <taxon>Dikarya</taxon>
        <taxon>Ascomycota</taxon>
        <taxon>Pezizomycotina</taxon>
        <taxon>Sordariomycetes</taxon>
        <taxon>Hypocreomycetidae</taxon>
        <taxon>Glomerellales</taxon>
        <taxon>Glomerellaceae</taxon>
        <taxon>Colletotrichum</taxon>
        <taxon>Colletotrichum acutatum species complex</taxon>
    </lineage>
</organism>
<feature type="region of interest" description="Disordered" evidence="1">
    <location>
        <begin position="1"/>
        <end position="63"/>
    </location>
</feature>
<name>A0AAD8U8K3_GLOAC</name>
<evidence type="ECO:0000313" key="3">
    <source>
        <dbReference type="Proteomes" id="UP001244207"/>
    </source>
</evidence>
<evidence type="ECO:0000313" key="2">
    <source>
        <dbReference type="EMBL" id="KAK1702949.1"/>
    </source>
</evidence>
<proteinExistence type="predicted"/>
<accession>A0AAD8U8K3</accession>
<protein>
    <submittedName>
        <fullName evidence="2">Uncharacterized protein</fullName>
    </submittedName>
</protein>
<reference evidence="2" key="1">
    <citation type="submission" date="2021-12" db="EMBL/GenBank/DDBJ databases">
        <title>Comparative genomics, transcriptomics and evolutionary studies reveal genomic signatures of adaptation to plant cell wall in hemibiotrophic fungi.</title>
        <authorList>
            <consortium name="DOE Joint Genome Institute"/>
            <person name="Baroncelli R."/>
            <person name="Diaz J.F."/>
            <person name="Benocci T."/>
            <person name="Peng M."/>
            <person name="Battaglia E."/>
            <person name="Haridas S."/>
            <person name="Andreopoulos W."/>
            <person name="Labutti K."/>
            <person name="Pangilinan J."/>
            <person name="Floch G.L."/>
            <person name="Makela M.R."/>
            <person name="Henrissat B."/>
            <person name="Grigoriev I.V."/>
            <person name="Crouch J.A."/>
            <person name="De Vries R.P."/>
            <person name="Sukno S.A."/>
            <person name="Thon M.R."/>
        </authorList>
    </citation>
    <scope>NUCLEOTIDE SEQUENCE</scope>
    <source>
        <strain evidence="2">CBS 112980</strain>
    </source>
</reference>
<dbReference type="AlphaFoldDB" id="A0AAD8U8K3"/>
<feature type="compositionally biased region" description="Polar residues" evidence="1">
    <location>
        <begin position="33"/>
        <end position="46"/>
    </location>
</feature>
<sequence>MPETDRAVVTEALGAAGGSSRSRNVATKRGTGRLTQPATRKPTATITKKRQSKKTPPRGSVRHFPCRQCVTRATKAPGHECASQDNTGAACWDCAKTGHTCRPVPAEAHAAVRAFWALNQQLSNGDGDPDEVWRSAGQRALQQLRACGNIGVSPPMPLPVASLASFGETTEKSLEERKTMALETIALAARLWVVSLNRSEMQMRTLTR</sequence>
<dbReference type="Proteomes" id="UP001244207">
    <property type="component" value="Unassembled WGS sequence"/>
</dbReference>
<keyword evidence="3" id="KW-1185">Reference proteome</keyword>
<feature type="compositionally biased region" description="Basic residues" evidence="1">
    <location>
        <begin position="47"/>
        <end position="63"/>
    </location>
</feature>
<comment type="caution">
    <text evidence="2">The sequence shown here is derived from an EMBL/GenBank/DDBJ whole genome shotgun (WGS) entry which is preliminary data.</text>
</comment>